<reference evidence="2" key="1">
    <citation type="submission" date="2016-11" db="UniProtKB">
        <authorList>
            <consortium name="WormBaseParasite"/>
        </authorList>
    </citation>
    <scope>IDENTIFICATION</scope>
    <source>
        <strain evidence="2">KR3021</strain>
    </source>
</reference>
<dbReference type="Proteomes" id="UP000095286">
    <property type="component" value="Unplaced"/>
</dbReference>
<evidence type="ECO:0000313" key="1">
    <source>
        <dbReference type="Proteomes" id="UP000095286"/>
    </source>
</evidence>
<proteinExistence type="predicted"/>
<sequence length="154" mass="17850">MLRTVCGNKLLQKSISFGCARTVTFTPICHGPKIVAEKIDKAFVESDAEKLCKFVCINYYTEVKEHGPAIKPDSEYPAWLFELDLSPAKELEDLDPEVDGWNYYRALRTRQIEQNRRIKKLQTKFLHIQNSPSLQSMDGTTKRPRFFKKTHPDN</sequence>
<name>A0AC35TNP6_9BILA</name>
<organism evidence="1 2">
    <name type="scientific">Rhabditophanes sp. KR3021</name>
    <dbReference type="NCBI Taxonomy" id="114890"/>
    <lineage>
        <taxon>Eukaryota</taxon>
        <taxon>Metazoa</taxon>
        <taxon>Ecdysozoa</taxon>
        <taxon>Nematoda</taxon>
        <taxon>Chromadorea</taxon>
        <taxon>Rhabditida</taxon>
        <taxon>Tylenchina</taxon>
        <taxon>Panagrolaimomorpha</taxon>
        <taxon>Strongyloidoidea</taxon>
        <taxon>Alloionematidae</taxon>
        <taxon>Rhabditophanes</taxon>
    </lineage>
</organism>
<protein>
    <submittedName>
        <fullName evidence="2">39S ribosomal protein L54, mitochondrial</fullName>
    </submittedName>
</protein>
<dbReference type="WBParaSite" id="RSKR_0000282900.1">
    <property type="protein sequence ID" value="RSKR_0000282900.1"/>
    <property type="gene ID" value="RSKR_0000282900"/>
</dbReference>
<accession>A0AC35TNP6</accession>
<evidence type="ECO:0000313" key="2">
    <source>
        <dbReference type="WBParaSite" id="RSKR_0000282900.1"/>
    </source>
</evidence>